<comment type="catalytic activity">
    <reaction evidence="15">
        <text>agmatine(out) = agmatine(in)</text>
        <dbReference type="Rhea" id="RHEA:72131"/>
        <dbReference type="ChEBI" id="CHEBI:58145"/>
    </reaction>
</comment>
<feature type="transmembrane region" description="Helical" evidence="28">
    <location>
        <begin position="678"/>
        <end position="700"/>
    </location>
</feature>
<evidence type="ECO:0000256" key="3">
    <source>
        <dbReference type="ARBA" id="ARBA00004554"/>
    </source>
</evidence>
<dbReference type="InterPro" id="IPR005829">
    <property type="entry name" value="Sugar_transporter_CS"/>
</dbReference>
<comment type="subcellular location">
    <subcellularLocation>
        <location evidence="2">Apical cell membrane</location>
        <topology evidence="2">Multi-pass membrane protein</topology>
    </subcellularLocation>
    <subcellularLocation>
        <location evidence="3">Basolateral cell membrane</location>
        <topology evidence="3">Multi-pass membrane protein</topology>
    </subcellularLocation>
    <subcellularLocation>
        <location evidence="1">Mitochondrion membrane</location>
    </subcellularLocation>
    <subcellularLocation>
        <location evidence="4">Nucleus outer membrane</location>
    </subcellularLocation>
</comment>
<comment type="catalytic activity">
    <reaction evidence="24">
        <text>tyramine(in) = tyramine(out)</text>
        <dbReference type="Rhea" id="RHEA:74783"/>
        <dbReference type="ChEBI" id="CHEBI:327995"/>
    </reaction>
</comment>
<dbReference type="Gene3D" id="1.20.1250.20">
    <property type="entry name" value="MFS general substrate transporter like domains"/>
    <property type="match status" value="3"/>
</dbReference>
<proteinExistence type="inferred from homology"/>
<dbReference type="GO" id="GO:0051608">
    <property type="term" value="P:histamine transport"/>
    <property type="evidence" value="ECO:0007669"/>
    <property type="project" value="UniProtKB-ARBA"/>
</dbReference>
<evidence type="ECO:0000256" key="5">
    <source>
        <dbReference type="ARBA" id="ARBA00009203"/>
    </source>
</evidence>
<keyword evidence="6" id="KW-0813">Transport</keyword>
<dbReference type="PROSITE" id="PS00216">
    <property type="entry name" value="SUGAR_TRANSPORT_1"/>
    <property type="match status" value="1"/>
</dbReference>
<dbReference type="STRING" id="240159.A0A4U5UM69"/>
<comment type="catalytic activity">
    <reaction evidence="23">
        <text>(R)-noradrenaline(out) = (R)-noradrenaline(in)</text>
        <dbReference type="Rhea" id="RHEA:73871"/>
        <dbReference type="ChEBI" id="CHEBI:72587"/>
    </reaction>
</comment>
<evidence type="ECO:0000256" key="17">
    <source>
        <dbReference type="ARBA" id="ARBA00035901"/>
    </source>
</evidence>
<evidence type="ECO:0000256" key="27">
    <source>
        <dbReference type="ARBA" id="ARBA00079877"/>
    </source>
</evidence>
<evidence type="ECO:0000256" key="1">
    <source>
        <dbReference type="ARBA" id="ARBA00004325"/>
    </source>
</evidence>
<keyword evidence="8 28" id="KW-0812">Transmembrane</keyword>
<feature type="transmembrane region" description="Helical" evidence="28">
    <location>
        <begin position="482"/>
        <end position="502"/>
    </location>
</feature>
<dbReference type="Pfam" id="PF00083">
    <property type="entry name" value="Sugar_tr"/>
    <property type="match status" value="3"/>
</dbReference>
<keyword evidence="10" id="KW-0406">Ion transport</keyword>
<evidence type="ECO:0000256" key="4">
    <source>
        <dbReference type="ARBA" id="ARBA00004649"/>
    </source>
</evidence>
<comment type="catalytic activity">
    <reaction evidence="22">
        <text>guanidine(out) = guanidine(in)</text>
        <dbReference type="Rhea" id="RHEA:73883"/>
        <dbReference type="ChEBI" id="CHEBI:30087"/>
    </reaction>
</comment>
<keyword evidence="9 28" id="KW-1133">Transmembrane helix</keyword>
<dbReference type="InterPro" id="IPR036259">
    <property type="entry name" value="MFS_trans_sf"/>
</dbReference>
<feature type="transmembrane region" description="Helical" evidence="28">
    <location>
        <begin position="311"/>
        <end position="332"/>
    </location>
</feature>
<evidence type="ECO:0000256" key="13">
    <source>
        <dbReference type="ARBA" id="ARBA00023180"/>
    </source>
</evidence>
<feature type="transmembrane region" description="Helical" evidence="28">
    <location>
        <begin position="568"/>
        <end position="589"/>
    </location>
</feature>
<dbReference type="GO" id="GO:0016324">
    <property type="term" value="C:apical plasma membrane"/>
    <property type="evidence" value="ECO:0007669"/>
    <property type="project" value="UniProtKB-SubCell"/>
</dbReference>
<dbReference type="GO" id="GO:0016323">
    <property type="term" value="C:basolateral plasma membrane"/>
    <property type="evidence" value="ECO:0007669"/>
    <property type="project" value="UniProtKB-SubCell"/>
</dbReference>
<comment type="catalytic activity">
    <reaction evidence="16">
        <text>(R)-adrenaline(out) = (R)-adrenaline(in)</text>
        <dbReference type="Rhea" id="RHEA:73875"/>
        <dbReference type="ChEBI" id="CHEBI:71406"/>
    </reaction>
</comment>
<feature type="transmembrane region" description="Helical" evidence="28">
    <location>
        <begin position="147"/>
        <end position="167"/>
    </location>
</feature>
<evidence type="ECO:0000256" key="24">
    <source>
        <dbReference type="ARBA" id="ARBA00036998"/>
    </source>
</evidence>
<evidence type="ECO:0000256" key="15">
    <source>
        <dbReference type="ARBA" id="ARBA00035884"/>
    </source>
</evidence>
<reference evidence="30 31" key="1">
    <citation type="submission" date="2019-01" db="EMBL/GenBank/DDBJ databases">
        <title>Genome Assembly of Collichthys lucidus.</title>
        <authorList>
            <person name="Cai M."/>
            <person name="Xiao S."/>
        </authorList>
    </citation>
    <scope>NUCLEOTIDE SEQUENCE [LARGE SCALE GENOMIC DNA]</scope>
    <source>
        <strain evidence="30">JT15FE1705JMU</strain>
        <tissue evidence="30">Muscle</tissue>
    </source>
</reference>
<evidence type="ECO:0000256" key="26">
    <source>
        <dbReference type="ARBA" id="ARBA00072456"/>
    </source>
</evidence>
<comment type="catalytic activity">
    <reaction evidence="21">
        <text>(R)-salsolinol(in) = (R)-salsolinol(out)</text>
        <dbReference type="Rhea" id="RHEA:74791"/>
        <dbReference type="ChEBI" id="CHEBI:194082"/>
    </reaction>
</comment>
<dbReference type="GO" id="GO:0031966">
    <property type="term" value="C:mitochondrial membrane"/>
    <property type="evidence" value="ECO:0007669"/>
    <property type="project" value="UniProtKB-SubCell"/>
</dbReference>
<keyword evidence="7" id="KW-1003">Cell membrane</keyword>
<evidence type="ECO:0000313" key="31">
    <source>
        <dbReference type="Proteomes" id="UP000298787"/>
    </source>
</evidence>
<feature type="transmembrane region" description="Helical" evidence="28">
    <location>
        <begin position="759"/>
        <end position="782"/>
    </location>
</feature>
<comment type="catalytic activity">
    <reaction evidence="20">
        <text>spermidine(in) = spermidine(out)</text>
        <dbReference type="Rhea" id="RHEA:35039"/>
        <dbReference type="ChEBI" id="CHEBI:57834"/>
    </reaction>
</comment>
<feature type="transmembrane region" description="Helical" evidence="28">
    <location>
        <begin position="174"/>
        <end position="194"/>
    </location>
</feature>
<protein>
    <recommendedName>
        <fullName evidence="26">Solute carrier family 22 member 3</fullName>
    </recommendedName>
    <alternativeName>
        <fullName evidence="27">Organic cation transporter 3</fullName>
    </alternativeName>
</protein>
<keyword evidence="14" id="KW-0539">Nucleus</keyword>
<dbReference type="GO" id="GO:0006811">
    <property type="term" value="P:monoatomic ion transport"/>
    <property type="evidence" value="ECO:0007669"/>
    <property type="project" value="UniProtKB-KW"/>
</dbReference>
<evidence type="ECO:0000256" key="12">
    <source>
        <dbReference type="ARBA" id="ARBA00023136"/>
    </source>
</evidence>
<accession>A0A4U5UM69</accession>
<dbReference type="GO" id="GO:0005640">
    <property type="term" value="C:nuclear outer membrane"/>
    <property type="evidence" value="ECO:0007669"/>
    <property type="project" value="UniProtKB-SubCell"/>
</dbReference>
<evidence type="ECO:0000259" key="29">
    <source>
        <dbReference type="PROSITE" id="PS50850"/>
    </source>
</evidence>
<feature type="domain" description="Major facilitator superfamily (MFS) profile" evidence="29">
    <location>
        <begin position="432"/>
        <end position="792"/>
    </location>
</feature>
<dbReference type="GO" id="GO:0015874">
    <property type="term" value="P:norepinephrine transport"/>
    <property type="evidence" value="ECO:0007669"/>
    <property type="project" value="UniProtKB-ARBA"/>
</dbReference>
<dbReference type="GO" id="GO:0006837">
    <property type="term" value="P:serotonin transport"/>
    <property type="evidence" value="ECO:0007669"/>
    <property type="project" value="UniProtKB-ARBA"/>
</dbReference>
<evidence type="ECO:0000256" key="18">
    <source>
        <dbReference type="ARBA" id="ARBA00036470"/>
    </source>
</evidence>
<feature type="transmembrane region" description="Helical" evidence="28">
    <location>
        <begin position="200"/>
        <end position="220"/>
    </location>
</feature>
<feature type="transmembrane region" description="Helical" evidence="28">
    <location>
        <begin position="284"/>
        <end position="305"/>
    </location>
</feature>
<dbReference type="AlphaFoldDB" id="A0A4U5UM69"/>
<dbReference type="PANTHER" id="PTHR24064">
    <property type="entry name" value="SOLUTE CARRIER FAMILY 22 MEMBER"/>
    <property type="match status" value="1"/>
</dbReference>
<sequence length="792" mass="88982">MTSFDDILEEAGKFGRCQKRIFALLCMVSMPWAGVYVGIVFQGFTPDHWCRDSAVVQRRQACGWSLADSRRLTVPLVNSSGVLQPSSCEQYQVDWNATSLTCDAQELDLSRTPVTGCKDGWEYDYPGRQSFVTEFDLVCSDAWLVDMFQATLNVGFLVGSIAIGYLADRFGRKMSFLMSNLLNGIAGILVAVAPDYVSLLIFRTLYGFGVKGGWVAGYVLKSPRWLLSQNKRSKAVEITEAMAKENKMTLSKNIETLADDNADTCTASFMDLIRTPKMRKHTFILSYNWFTSAVVYQGLIMRLGILGGNVYIDFLISGLVEFPAAFLILFTIERIGRRLPFATANIVAGASCFITALIPERCLAFLAGGLVLLLPETRGVPLPDTIDDIEFPDRQACGWSLADSRRLTVPLVNSSGVLQPSSCEQYEVDWNATALTCDAQELDLTNVPVTACKDGWEYQYEGRKSFVTEFNLVCSDAWWVDMYQSTLNAGFLVGSFCFGYFADRFGRKLTFLMSNIMNLVSGIMLAVVPNYVSILVLRSIFAFGVKGGWMTTYVMLTEIVGMDYRRTVGILYQMFFSVGNLILPLLAYYVTDWRWLQVIFSAPYLFFLSYHWFVPESPRWLVSQRNYSKALEITEAMAKENKKKLSTNIEMLHEDETDSPTASLLDLFRTPNMRKHTFILMFNWFTSAVVYQGLIMRVGIAGGDVYIDFLISGLAEFPATFFILFSIDRIGRRLPFAAGNILAGASCLTAAFIPDSMFWAKTVVVYIGRLCITMAFMMVVFVNTELYPTFVR</sequence>
<comment type="catalytic activity">
    <reaction evidence="25">
        <text>histamine(out) = histamine(in)</text>
        <dbReference type="Rhea" id="RHEA:73879"/>
        <dbReference type="ChEBI" id="CHEBI:58432"/>
    </reaction>
</comment>
<evidence type="ECO:0000256" key="25">
    <source>
        <dbReference type="ARBA" id="ARBA00037001"/>
    </source>
</evidence>
<evidence type="ECO:0000256" key="9">
    <source>
        <dbReference type="ARBA" id="ARBA00022989"/>
    </source>
</evidence>
<feature type="transmembrane region" description="Helical" evidence="28">
    <location>
        <begin position="595"/>
        <end position="614"/>
    </location>
</feature>
<evidence type="ECO:0000256" key="10">
    <source>
        <dbReference type="ARBA" id="ARBA00023065"/>
    </source>
</evidence>
<dbReference type="InterPro" id="IPR020846">
    <property type="entry name" value="MFS_dom"/>
</dbReference>
<evidence type="ECO:0000256" key="7">
    <source>
        <dbReference type="ARBA" id="ARBA00022475"/>
    </source>
</evidence>
<evidence type="ECO:0000256" key="16">
    <source>
        <dbReference type="ARBA" id="ARBA00035897"/>
    </source>
</evidence>
<dbReference type="SUPFAM" id="SSF103473">
    <property type="entry name" value="MFS general substrate transporter"/>
    <property type="match status" value="2"/>
</dbReference>
<dbReference type="EMBL" id="CM014086">
    <property type="protein sequence ID" value="TKS75380.1"/>
    <property type="molecule type" value="Genomic_DNA"/>
</dbReference>
<feature type="transmembrane region" description="Helical" evidence="28">
    <location>
        <begin position="534"/>
        <end position="556"/>
    </location>
</feature>
<evidence type="ECO:0000256" key="22">
    <source>
        <dbReference type="ARBA" id="ARBA00036754"/>
    </source>
</evidence>
<evidence type="ECO:0000256" key="28">
    <source>
        <dbReference type="SAM" id="Phobius"/>
    </source>
</evidence>
<dbReference type="GO" id="GO:0015872">
    <property type="term" value="P:dopamine transport"/>
    <property type="evidence" value="ECO:0007669"/>
    <property type="project" value="UniProtKB-ARBA"/>
</dbReference>
<evidence type="ECO:0000256" key="11">
    <source>
        <dbReference type="ARBA" id="ARBA00023128"/>
    </source>
</evidence>
<dbReference type="GO" id="GO:0008504">
    <property type="term" value="F:monoamine transmembrane transporter activity"/>
    <property type="evidence" value="ECO:0007669"/>
    <property type="project" value="UniProtKB-ARBA"/>
</dbReference>
<name>A0A4U5UM69_COLLU</name>
<dbReference type="GO" id="GO:0005326">
    <property type="term" value="F:neurotransmitter transmembrane transporter activity"/>
    <property type="evidence" value="ECO:0007669"/>
    <property type="project" value="UniProtKB-ARBA"/>
</dbReference>
<feature type="transmembrane region" description="Helical" evidence="28">
    <location>
        <begin position="734"/>
        <end position="753"/>
    </location>
</feature>
<evidence type="ECO:0000256" key="20">
    <source>
        <dbReference type="ARBA" id="ARBA00036490"/>
    </source>
</evidence>
<evidence type="ECO:0000256" key="19">
    <source>
        <dbReference type="ARBA" id="ARBA00036483"/>
    </source>
</evidence>
<comment type="catalytic activity">
    <reaction evidence="18">
        <text>serotonin(out) = serotonin(in)</text>
        <dbReference type="Rhea" id="RHEA:73867"/>
        <dbReference type="ChEBI" id="CHEBI:350546"/>
    </reaction>
</comment>
<dbReference type="Proteomes" id="UP000298787">
    <property type="component" value="Chromosome 9"/>
</dbReference>
<keyword evidence="13" id="KW-0325">Glycoprotein</keyword>
<comment type="similarity">
    <text evidence="5">Belongs to the major facilitator (TC 2.A.1) superfamily. Organic cation transporter (TC 2.A.1.19) family.</text>
</comment>
<feature type="transmembrane region" description="Helical" evidence="28">
    <location>
        <begin position="706"/>
        <end position="727"/>
    </location>
</feature>
<evidence type="ECO:0000256" key="21">
    <source>
        <dbReference type="ARBA" id="ARBA00036661"/>
    </source>
</evidence>
<evidence type="ECO:0000313" key="30">
    <source>
        <dbReference type="EMBL" id="TKS75380.1"/>
    </source>
</evidence>
<feature type="transmembrane region" description="Helical" evidence="28">
    <location>
        <begin position="344"/>
        <end position="374"/>
    </location>
</feature>
<keyword evidence="31" id="KW-1185">Reference proteome</keyword>
<organism evidence="30 31">
    <name type="scientific">Collichthys lucidus</name>
    <name type="common">Big head croaker</name>
    <name type="synonym">Sciaena lucida</name>
    <dbReference type="NCBI Taxonomy" id="240159"/>
    <lineage>
        <taxon>Eukaryota</taxon>
        <taxon>Metazoa</taxon>
        <taxon>Chordata</taxon>
        <taxon>Craniata</taxon>
        <taxon>Vertebrata</taxon>
        <taxon>Euteleostomi</taxon>
        <taxon>Actinopterygii</taxon>
        <taxon>Neopterygii</taxon>
        <taxon>Teleostei</taxon>
        <taxon>Neoteleostei</taxon>
        <taxon>Acanthomorphata</taxon>
        <taxon>Eupercaria</taxon>
        <taxon>Sciaenidae</taxon>
        <taxon>Collichthys</taxon>
    </lineage>
</organism>
<feature type="transmembrane region" description="Helical" evidence="28">
    <location>
        <begin position="509"/>
        <end position="528"/>
    </location>
</feature>
<feature type="transmembrane region" description="Helical" evidence="28">
    <location>
        <begin position="21"/>
        <end position="44"/>
    </location>
</feature>
<gene>
    <name evidence="30" type="ORF">D9C73_010459</name>
</gene>
<dbReference type="PROSITE" id="PS50850">
    <property type="entry name" value="MFS"/>
    <property type="match status" value="1"/>
</dbReference>
<keyword evidence="11" id="KW-0496">Mitochondrion</keyword>
<dbReference type="InterPro" id="IPR005828">
    <property type="entry name" value="MFS_sugar_transport-like"/>
</dbReference>
<evidence type="ECO:0000256" key="14">
    <source>
        <dbReference type="ARBA" id="ARBA00023242"/>
    </source>
</evidence>
<keyword evidence="12 28" id="KW-0472">Membrane</keyword>
<dbReference type="GO" id="GO:0015651">
    <property type="term" value="F:quaternary ammonium group transmembrane transporter activity"/>
    <property type="evidence" value="ECO:0007669"/>
    <property type="project" value="UniProtKB-ARBA"/>
</dbReference>
<evidence type="ECO:0000256" key="6">
    <source>
        <dbReference type="ARBA" id="ARBA00022448"/>
    </source>
</evidence>
<comment type="catalytic activity">
    <reaction evidence="17">
        <text>L-histidyl-L-proline diketopiperazine(in) = L-histidyl-L-proline diketopiperazine(out)</text>
        <dbReference type="Rhea" id="RHEA:74787"/>
        <dbReference type="ChEBI" id="CHEBI:90039"/>
    </reaction>
</comment>
<evidence type="ECO:0000256" key="8">
    <source>
        <dbReference type="ARBA" id="ARBA00022692"/>
    </source>
</evidence>
<evidence type="ECO:0000256" key="2">
    <source>
        <dbReference type="ARBA" id="ARBA00004424"/>
    </source>
</evidence>
<comment type="catalytic activity">
    <reaction evidence="19">
        <text>dopamine(out) = dopamine(in)</text>
        <dbReference type="Rhea" id="RHEA:73863"/>
        <dbReference type="ChEBI" id="CHEBI:59905"/>
    </reaction>
</comment>
<evidence type="ECO:0000256" key="23">
    <source>
        <dbReference type="ARBA" id="ARBA00036845"/>
    </source>
</evidence>
<dbReference type="FunFam" id="1.20.1250.20:FF:000165">
    <property type="entry name" value="Solute carrier family 22 member 3"/>
    <property type="match status" value="1"/>
</dbReference>